<comment type="function">
    <text evidence="5">Specifically methylates the pseudouridine at position 1915 (m3Psi1915) in 23S rRNA.</text>
</comment>
<reference evidence="7 9" key="2">
    <citation type="submission" date="2016-08" db="EMBL/GenBank/DDBJ databases">
        <authorList>
            <person name="Varghese N."/>
            <person name="Submissions Spin"/>
        </authorList>
    </citation>
    <scope>NUCLEOTIDE SEQUENCE [LARGE SCALE GENOMIC DNA]</scope>
    <source>
        <strain evidence="7 9">HL-109</strain>
    </source>
</reference>
<feature type="binding site" evidence="5">
    <location>
        <position position="118"/>
    </location>
    <ligand>
        <name>S-adenosyl-L-methionine</name>
        <dbReference type="ChEBI" id="CHEBI:59789"/>
    </ligand>
</feature>
<evidence type="ECO:0000256" key="3">
    <source>
        <dbReference type="ARBA" id="ARBA00022691"/>
    </source>
</evidence>
<dbReference type="Proteomes" id="UP000050497">
    <property type="component" value="Unassembled WGS sequence"/>
</dbReference>
<dbReference type="CDD" id="cd18081">
    <property type="entry name" value="RlmH-like"/>
    <property type="match status" value="1"/>
</dbReference>
<dbReference type="SUPFAM" id="SSF75217">
    <property type="entry name" value="alpha/beta knot"/>
    <property type="match status" value="1"/>
</dbReference>
<dbReference type="GO" id="GO:0070038">
    <property type="term" value="F:rRNA (pseudouridine-N3-)-methyltransferase activity"/>
    <property type="evidence" value="ECO:0007669"/>
    <property type="project" value="UniProtKB-UniRule"/>
</dbReference>
<protein>
    <recommendedName>
        <fullName evidence="5">Ribosomal RNA large subunit methyltransferase H</fullName>
        <ecNumber evidence="5">2.1.1.177</ecNumber>
    </recommendedName>
    <alternativeName>
        <fullName evidence="5">23S rRNA (pseudouridine1915-N3)-methyltransferase</fullName>
    </alternativeName>
    <alternativeName>
        <fullName evidence="5">23S rRNA m3Psi1915 methyltransferase</fullName>
    </alternativeName>
    <alternativeName>
        <fullName evidence="5">rRNA (pseudouridine-N3-)-methyltransferase RlmH</fullName>
    </alternativeName>
</protein>
<evidence type="ECO:0000313" key="8">
    <source>
        <dbReference type="Proteomes" id="UP000050497"/>
    </source>
</evidence>
<dbReference type="OrthoDB" id="9806643at2"/>
<dbReference type="PATRIC" id="fig|1653334.4.peg.1696"/>
<comment type="catalytic activity">
    <reaction evidence="5">
        <text>pseudouridine(1915) in 23S rRNA + S-adenosyl-L-methionine = N(3)-methylpseudouridine(1915) in 23S rRNA + S-adenosyl-L-homocysteine + H(+)</text>
        <dbReference type="Rhea" id="RHEA:42752"/>
        <dbReference type="Rhea" id="RHEA-COMP:10221"/>
        <dbReference type="Rhea" id="RHEA-COMP:10222"/>
        <dbReference type="ChEBI" id="CHEBI:15378"/>
        <dbReference type="ChEBI" id="CHEBI:57856"/>
        <dbReference type="ChEBI" id="CHEBI:59789"/>
        <dbReference type="ChEBI" id="CHEBI:65314"/>
        <dbReference type="ChEBI" id="CHEBI:74486"/>
        <dbReference type="EC" id="2.1.1.177"/>
    </reaction>
</comment>
<keyword evidence="9" id="KW-1185">Reference proteome</keyword>
<dbReference type="NCBIfam" id="NF000989">
    <property type="entry name" value="PRK00103.2-3"/>
    <property type="match status" value="1"/>
</dbReference>
<dbReference type="PANTHER" id="PTHR33603">
    <property type="entry name" value="METHYLTRANSFERASE"/>
    <property type="match status" value="1"/>
</dbReference>
<dbReference type="STRING" id="1653334.GA0071312_3218"/>
<dbReference type="PANTHER" id="PTHR33603:SF1">
    <property type="entry name" value="RIBOSOMAL RNA LARGE SUBUNIT METHYLTRANSFERASE H"/>
    <property type="match status" value="1"/>
</dbReference>
<gene>
    <name evidence="5 6" type="primary">rlmH</name>
    <name evidence="7" type="ORF">GA0071312_3218</name>
    <name evidence="6" type="ORF">HLUCCO17_04995</name>
</gene>
<evidence type="ECO:0000256" key="4">
    <source>
        <dbReference type="ARBA" id="ARBA00038303"/>
    </source>
</evidence>
<dbReference type="AlphaFoldDB" id="A0A0P7YCK4"/>
<dbReference type="Pfam" id="PF02590">
    <property type="entry name" value="SPOUT_MTase"/>
    <property type="match status" value="1"/>
</dbReference>
<dbReference type="GO" id="GO:0005737">
    <property type="term" value="C:cytoplasm"/>
    <property type="evidence" value="ECO:0007669"/>
    <property type="project" value="UniProtKB-SubCell"/>
</dbReference>
<accession>A0A0P7YCK4</accession>
<comment type="similarity">
    <text evidence="4 5">Belongs to the RNA methyltransferase RlmH family.</text>
</comment>
<dbReference type="EMBL" id="FMBM01000002">
    <property type="protein sequence ID" value="SCC82237.1"/>
    <property type="molecule type" value="Genomic_DNA"/>
</dbReference>
<dbReference type="InterPro" id="IPR029026">
    <property type="entry name" value="tRNA_m1G_MTases_N"/>
</dbReference>
<comment type="caution">
    <text evidence="6">The sequence shown here is derived from an EMBL/GenBank/DDBJ whole genome shotgun (WGS) entry which is preliminary data.</text>
</comment>
<evidence type="ECO:0000313" key="7">
    <source>
        <dbReference type="EMBL" id="SCC82237.1"/>
    </source>
</evidence>
<comment type="caution">
    <text evidence="5">Lacks conserved residue(s) required for the propagation of feature annotation.</text>
</comment>
<evidence type="ECO:0000313" key="6">
    <source>
        <dbReference type="EMBL" id="KPQ11838.1"/>
    </source>
</evidence>
<dbReference type="Gene3D" id="3.40.1280.10">
    <property type="match status" value="1"/>
</dbReference>
<comment type="subunit">
    <text evidence="5">Homodimer.</text>
</comment>
<proteinExistence type="inferred from homology"/>
<keyword evidence="3 5" id="KW-0949">S-adenosyl-L-methionine</keyword>
<feature type="binding site" evidence="5">
    <location>
        <begin position="137"/>
        <end position="142"/>
    </location>
    <ligand>
        <name>S-adenosyl-L-methionine</name>
        <dbReference type="ChEBI" id="CHEBI:59789"/>
    </ligand>
</feature>
<keyword evidence="5" id="KW-0963">Cytoplasm</keyword>
<dbReference type="InterPro" id="IPR003742">
    <property type="entry name" value="RlmH-like"/>
</dbReference>
<keyword evidence="1 5" id="KW-0489">Methyltransferase</keyword>
<organism evidence="6 8">
    <name type="scientific">Saliniramus fredricksonii</name>
    <dbReference type="NCBI Taxonomy" id="1653334"/>
    <lineage>
        <taxon>Bacteria</taxon>
        <taxon>Pseudomonadati</taxon>
        <taxon>Pseudomonadota</taxon>
        <taxon>Alphaproteobacteria</taxon>
        <taxon>Hyphomicrobiales</taxon>
        <taxon>Salinarimonadaceae</taxon>
        <taxon>Saliniramus</taxon>
    </lineage>
</organism>
<keyword evidence="5" id="KW-0698">rRNA processing</keyword>
<dbReference type="HAMAP" id="MF_00658">
    <property type="entry name" value="23SrRNA_methyltr_H"/>
    <property type="match status" value="1"/>
</dbReference>
<reference evidence="6 8" key="1">
    <citation type="submission" date="2015-09" db="EMBL/GenBank/DDBJ databases">
        <title>Identification and resolution of microdiversity through metagenomic sequencing of parallel consortia.</title>
        <authorList>
            <person name="Nelson W.C."/>
            <person name="Romine M.F."/>
            <person name="Lindemann S.R."/>
        </authorList>
    </citation>
    <scope>NUCLEOTIDE SEQUENCE [LARGE SCALE GENOMIC DNA]</scope>
    <source>
        <strain evidence="6">HL-109</strain>
    </source>
</reference>
<evidence type="ECO:0000256" key="1">
    <source>
        <dbReference type="ARBA" id="ARBA00022603"/>
    </source>
</evidence>
<keyword evidence="2 5" id="KW-0808">Transferase</keyword>
<dbReference type="RefSeq" id="WP_074445769.1">
    <property type="nucleotide sequence ID" value="NZ_FMBM01000002.1"/>
</dbReference>
<evidence type="ECO:0000313" key="9">
    <source>
        <dbReference type="Proteomes" id="UP000182800"/>
    </source>
</evidence>
<evidence type="ECO:0000256" key="2">
    <source>
        <dbReference type="ARBA" id="ARBA00022679"/>
    </source>
</evidence>
<sequence length="174" mass="18786">MKLTLLAIGRLKAGPERELVARYSTRITASARPLGLSGPEMIEIPESRARREDDRRSEEAMAIRNQLGRSTGNGSGNGGNRRLILFDERGKSVSSAAFAEQLGSWRDDGIAAAAFVIGGPDGLDPSLAQEAGLILSFGRLTLPHQLVRVLVTEQIYRALTIMGGHPYHRTGHGD</sequence>
<dbReference type="Proteomes" id="UP000182800">
    <property type="component" value="Unassembled WGS sequence"/>
</dbReference>
<evidence type="ECO:0000256" key="5">
    <source>
        <dbReference type="HAMAP-Rule" id="MF_00658"/>
    </source>
</evidence>
<name>A0A0P7YCK4_9HYPH</name>
<comment type="subcellular location">
    <subcellularLocation>
        <location evidence="5">Cytoplasm</location>
    </subcellularLocation>
</comment>
<dbReference type="EMBL" id="LJSX01000005">
    <property type="protein sequence ID" value="KPQ11838.1"/>
    <property type="molecule type" value="Genomic_DNA"/>
</dbReference>
<dbReference type="EC" id="2.1.1.177" evidence="5"/>
<dbReference type="PIRSF" id="PIRSF004505">
    <property type="entry name" value="MT_bac"/>
    <property type="match status" value="1"/>
</dbReference>
<dbReference type="InterPro" id="IPR029028">
    <property type="entry name" value="Alpha/beta_knot_MTases"/>
</dbReference>